<dbReference type="EMBL" id="PYGJ01000018">
    <property type="protein sequence ID" value="PSL17412.1"/>
    <property type="molecule type" value="Genomic_DNA"/>
</dbReference>
<proteinExistence type="predicted"/>
<evidence type="ECO:0000313" key="1">
    <source>
        <dbReference type="EMBL" id="PSL17412.1"/>
    </source>
</evidence>
<gene>
    <name evidence="1" type="ORF">CLV88_11887</name>
</gene>
<keyword evidence="2" id="KW-1185">Reference proteome</keyword>
<organism evidence="1 2">
    <name type="scientific">Shimia abyssi</name>
    <dbReference type="NCBI Taxonomy" id="1662395"/>
    <lineage>
        <taxon>Bacteria</taxon>
        <taxon>Pseudomonadati</taxon>
        <taxon>Pseudomonadota</taxon>
        <taxon>Alphaproteobacteria</taxon>
        <taxon>Rhodobacterales</taxon>
        <taxon>Roseobacteraceae</taxon>
    </lineage>
</organism>
<dbReference type="Proteomes" id="UP000240418">
    <property type="component" value="Unassembled WGS sequence"/>
</dbReference>
<evidence type="ECO:0000313" key="2">
    <source>
        <dbReference type="Proteomes" id="UP000240418"/>
    </source>
</evidence>
<name>A0A2P8F6U0_9RHOB</name>
<sequence length="44" mass="5030">MSEREEIIFWAGDRILSHFRNPEASRIEDLVSCGIEALKNLPEG</sequence>
<reference evidence="1 2" key="1">
    <citation type="submission" date="2018-03" db="EMBL/GenBank/DDBJ databases">
        <title>Genomic Encyclopedia of Archaeal and Bacterial Type Strains, Phase II (KMG-II): from individual species to whole genera.</title>
        <authorList>
            <person name="Goeker M."/>
        </authorList>
    </citation>
    <scope>NUCLEOTIDE SEQUENCE [LARGE SCALE GENOMIC DNA]</scope>
    <source>
        <strain evidence="1 2">DSM 100673</strain>
    </source>
</reference>
<protein>
    <submittedName>
        <fullName evidence="1">Uncharacterized protein</fullName>
    </submittedName>
</protein>
<dbReference type="AlphaFoldDB" id="A0A2P8F6U0"/>
<accession>A0A2P8F6U0</accession>
<comment type="caution">
    <text evidence="1">The sequence shown here is derived from an EMBL/GenBank/DDBJ whole genome shotgun (WGS) entry which is preliminary data.</text>
</comment>